<dbReference type="NCBIfam" id="TIGR04183">
    <property type="entry name" value="Por_Secre_tail"/>
    <property type="match status" value="1"/>
</dbReference>
<dbReference type="Proteomes" id="UP000683507">
    <property type="component" value="Chromosome"/>
</dbReference>
<keyword evidence="1" id="KW-0732">Signal</keyword>
<evidence type="ECO:0000313" key="3">
    <source>
        <dbReference type="EMBL" id="CAG5083195.1"/>
    </source>
</evidence>
<name>A0A916NI54_9FLAO</name>
<dbReference type="KEGG" id="ptan:CRYO30217_02118"/>
<reference evidence="3" key="1">
    <citation type="submission" date="2021-04" db="EMBL/GenBank/DDBJ databases">
        <authorList>
            <person name="Rodrigo-Torres L."/>
            <person name="Arahal R. D."/>
            <person name="Lucena T."/>
        </authorList>
    </citation>
    <scope>NUCLEOTIDE SEQUENCE</scope>
    <source>
        <strain evidence="3">AS29M-1</strain>
    </source>
</reference>
<dbReference type="InterPro" id="IPR026444">
    <property type="entry name" value="Secre_tail"/>
</dbReference>
<proteinExistence type="predicted"/>
<dbReference type="Pfam" id="PF18962">
    <property type="entry name" value="Por_Secre_tail"/>
    <property type="match status" value="1"/>
</dbReference>
<dbReference type="AlphaFoldDB" id="A0A916NI54"/>
<accession>A0A916NI54</accession>
<dbReference type="SUPFAM" id="SSF50939">
    <property type="entry name" value="Sialidases"/>
    <property type="match status" value="1"/>
</dbReference>
<feature type="domain" description="Secretion system C-terminal sorting" evidence="2">
    <location>
        <begin position="454"/>
        <end position="515"/>
    </location>
</feature>
<dbReference type="RefSeq" id="WP_258542334.1">
    <property type="nucleotide sequence ID" value="NZ_OU015584.1"/>
</dbReference>
<keyword evidence="4" id="KW-1185">Reference proteome</keyword>
<dbReference type="Gene3D" id="2.120.10.10">
    <property type="match status" value="2"/>
</dbReference>
<dbReference type="CDD" id="cd15482">
    <property type="entry name" value="Sialidase_non-viral"/>
    <property type="match status" value="1"/>
</dbReference>
<dbReference type="InterPro" id="IPR036278">
    <property type="entry name" value="Sialidase_sf"/>
</dbReference>
<organism evidence="3 4">
    <name type="scientific">Parvicella tangerina</name>
    <dbReference type="NCBI Taxonomy" id="2829795"/>
    <lineage>
        <taxon>Bacteria</taxon>
        <taxon>Pseudomonadati</taxon>
        <taxon>Bacteroidota</taxon>
        <taxon>Flavobacteriia</taxon>
        <taxon>Flavobacteriales</taxon>
        <taxon>Parvicellaceae</taxon>
        <taxon>Parvicella</taxon>
    </lineage>
</organism>
<protein>
    <recommendedName>
        <fullName evidence="2">Secretion system C-terminal sorting domain-containing protein</fullName>
    </recommendedName>
</protein>
<dbReference type="EMBL" id="OU015584">
    <property type="protein sequence ID" value="CAG5083195.1"/>
    <property type="molecule type" value="Genomic_DNA"/>
</dbReference>
<evidence type="ECO:0000256" key="1">
    <source>
        <dbReference type="ARBA" id="ARBA00022729"/>
    </source>
</evidence>
<evidence type="ECO:0000259" key="2">
    <source>
        <dbReference type="Pfam" id="PF18962"/>
    </source>
</evidence>
<evidence type="ECO:0000313" key="4">
    <source>
        <dbReference type="Proteomes" id="UP000683507"/>
    </source>
</evidence>
<gene>
    <name evidence="3" type="ORF">CRYO30217_02118</name>
</gene>
<sequence length="519" mass="57313">MKYLFLLSLFWYGLANLNAQQNQNVSQGLVFDREPYLAVDPQNSQHIVVAWMGYKFNELVVIKTRNSTDGGDTWSTTQSIPHFASGNQSADPSIQFDHLGNVYICYIDYNNATMSNGAIYVTKSTDGGNTWNTPVEVISIADCPNKYCIDRPWMEIDRTNGPNQGTIYVTSMNADRNVSPPYNPYLSVSTDGGASFQTPRYLDTINYLAGDDIDQPMPTPAIGTDGTFYAVYPSYVTAQSLYATLIMASSTDGGNTLDHKFILYGGSGTAVTDPLAKKASLLITDDHNSDHLAMIILAQYNGDADIFLSETYDKGQNWSTMERVNQDVVSNGVLQDLVWGDFNADGDLVITWRDRRVSGNAGYEQPTEIFAGVRLKDTASFHEITLTDQIIAHDTILNGKGNDFMCAELIGDTLYAVWGDARASSLNIYMVKTNIIDGVISLSTVHETKMVNAFPNPATDYIRIEGVPAGEKFAILDINGKTVKTGSYYNHIDVNDFKSGVYFVLFSTEQHAVVRFVVE</sequence>